<protein>
    <submittedName>
        <fullName evidence="2">Putative secreted protein</fullName>
    </submittedName>
</protein>
<reference evidence="2" key="1">
    <citation type="submission" date="2018-01" db="EMBL/GenBank/DDBJ databases">
        <title>An insight into the sialome of Amazonian anophelines.</title>
        <authorList>
            <person name="Ribeiro J.M."/>
            <person name="Scarpassa V."/>
            <person name="Calvo E."/>
        </authorList>
    </citation>
    <scope>NUCLEOTIDE SEQUENCE</scope>
    <source>
        <tissue evidence="2">Salivary glands</tissue>
    </source>
</reference>
<evidence type="ECO:0000313" key="2">
    <source>
        <dbReference type="EMBL" id="MBW61295.1"/>
    </source>
</evidence>
<keyword evidence="1" id="KW-0732">Signal</keyword>
<evidence type="ECO:0000256" key="1">
    <source>
        <dbReference type="SAM" id="SignalP"/>
    </source>
</evidence>
<dbReference type="AlphaFoldDB" id="A0A2M4C7T6"/>
<proteinExistence type="predicted"/>
<sequence length="116" mass="12026">MVVAVVAAAAVAAVVEAGEAVVVVGAAVAGPSSPVDTRATRPLVGMVLCKKYRFYLTGLADWRWWPPPLAGTVSGRWSDHAPAGSQPEASVAWVASIPSGRVLDTATGRAVRSWCR</sequence>
<organism evidence="2">
    <name type="scientific">Anopheles marajoara</name>
    <dbReference type="NCBI Taxonomy" id="58244"/>
    <lineage>
        <taxon>Eukaryota</taxon>
        <taxon>Metazoa</taxon>
        <taxon>Ecdysozoa</taxon>
        <taxon>Arthropoda</taxon>
        <taxon>Hexapoda</taxon>
        <taxon>Insecta</taxon>
        <taxon>Pterygota</taxon>
        <taxon>Neoptera</taxon>
        <taxon>Endopterygota</taxon>
        <taxon>Diptera</taxon>
        <taxon>Nematocera</taxon>
        <taxon>Culicoidea</taxon>
        <taxon>Culicidae</taxon>
        <taxon>Anophelinae</taxon>
        <taxon>Anopheles</taxon>
    </lineage>
</organism>
<feature type="chain" id="PRO_5014850342" evidence="1">
    <location>
        <begin position="18"/>
        <end position="116"/>
    </location>
</feature>
<accession>A0A2M4C7T6</accession>
<feature type="signal peptide" evidence="1">
    <location>
        <begin position="1"/>
        <end position="17"/>
    </location>
</feature>
<name>A0A2M4C7T6_9DIPT</name>
<dbReference type="EMBL" id="GGFJ01012154">
    <property type="protein sequence ID" value="MBW61295.1"/>
    <property type="molecule type" value="Transcribed_RNA"/>
</dbReference>